<proteinExistence type="predicted"/>
<organism evidence="1">
    <name type="scientific">Siphoviridae sp. cthae16</name>
    <dbReference type="NCBI Taxonomy" id="2825617"/>
    <lineage>
        <taxon>Viruses</taxon>
        <taxon>Duplodnaviria</taxon>
        <taxon>Heunggongvirae</taxon>
        <taxon>Uroviricota</taxon>
        <taxon>Caudoviricetes</taxon>
    </lineage>
</organism>
<name>A0A8S5URJ6_9CAUD</name>
<sequence>MIAEFKRFASGMTPQRAEQEINRLLQSGQMSKDQFEQLKQQAKSFMGFFK</sequence>
<dbReference type="EMBL" id="BK016126">
    <property type="protein sequence ID" value="DAF97120.1"/>
    <property type="molecule type" value="Genomic_DNA"/>
</dbReference>
<reference evidence="1" key="1">
    <citation type="journal article" date="2021" name="Proc. Natl. Acad. Sci. U.S.A.">
        <title>A Catalog of Tens of Thousands of Viruses from Human Metagenomes Reveals Hidden Associations with Chronic Diseases.</title>
        <authorList>
            <person name="Tisza M.J."/>
            <person name="Buck C.B."/>
        </authorList>
    </citation>
    <scope>NUCLEOTIDE SEQUENCE</scope>
    <source>
        <strain evidence="1">Cthae16</strain>
    </source>
</reference>
<protein>
    <submittedName>
        <fullName evidence="1">Short C-terminal domain</fullName>
    </submittedName>
</protein>
<accession>A0A8S5URJ6</accession>
<evidence type="ECO:0000313" key="1">
    <source>
        <dbReference type="EMBL" id="DAF97120.1"/>
    </source>
</evidence>